<keyword evidence="3" id="KW-1185">Reference proteome</keyword>
<reference evidence="4" key="1">
    <citation type="submission" date="2025-08" db="UniProtKB">
        <authorList>
            <consortium name="RefSeq"/>
        </authorList>
    </citation>
    <scope>IDENTIFICATION</scope>
</reference>
<keyword evidence="2" id="KW-1133">Transmembrane helix</keyword>
<feature type="region of interest" description="Disordered" evidence="1">
    <location>
        <begin position="142"/>
        <end position="174"/>
    </location>
</feature>
<name>A0ABM1E7F0_PRICU</name>
<proteinExistence type="predicted"/>
<protein>
    <submittedName>
        <fullName evidence="4">Uncharacterized protein LOC106809538</fullName>
    </submittedName>
</protein>
<evidence type="ECO:0000313" key="4">
    <source>
        <dbReference type="RefSeq" id="XP_014668121.1"/>
    </source>
</evidence>
<feature type="transmembrane region" description="Helical" evidence="2">
    <location>
        <begin position="12"/>
        <end position="35"/>
    </location>
</feature>
<evidence type="ECO:0000256" key="1">
    <source>
        <dbReference type="SAM" id="MobiDB-lite"/>
    </source>
</evidence>
<evidence type="ECO:0000313" key="3">
    <source>
        <dbReference type="Proteomes" id="UP000695022"/>
    </source>
</evidence>
<dbReference type="GeneID" id="106809538"/>
<evidence type="ECO:0000256" key="2">
    <source>
        <dbReference type="SAM" id="Phobius"/>
    </source>
</evidence>
<keyword evidence="2" id="KW-0472">Membrane</keyword>
<sequence length="174" mass="19684">MGRNARLYHHKMYAIIGPILCGIGAFFCGASYFMYKYKQTGVFRRPELVHSRSSLSQARQQQQQQQQQRPLNMSSSLPCIHTATGFHHLPVLPIDYAEPCASAQPHMKTRGRAFSASCELSEYNDRAIEDAMCLFIGYNGPSHARRSQQSSHRPTQPPRSPSTMRRASSRTLLL</sequence>
<dbReference type="RefSeq" id="XP_014668121.1">
    <property type="nucleotide sequence ID" value="XM_014812635.1"/>
</dbReference>
<feature type="compositionally biased region" description="Polar residues" evidence="1">
    <location>
        <begin position="161"/>
        <end position="174"/>
    </location>
</feature>
<accession>A0ABM1E7F0</accession>
<organism evidence="3 4">
    <name type="scientific">Priapulus caudatus</name>
    <name type="common">Priapulid worm</name>
    <dbReference type="NCBI Taxonomy" id="37621"/>
    <lineage>
        <taxon>Eukaryota</taxon>
        <taxon>Metazoa</taxon>
        <taxon>Ecdysozoa</taxon>
        <taxon>Scalidophora</taxon>
        <taxon>Priapulida</taxon>
        <taxon>Priapulimorpha</taxon>
        <taxon>Priapulimorphida</taxon>
        <taxon>Priapulidae</taxon>
        <taxon>Priapulus</taxon>
    </lineage>
</organism>
<keyword evidence="2" id="KW-0812">Transmembrane</keyword>
<dbReference type="Proteomes" id="UP000695022">
    <property type="component" value="Unplaced"/>
</dbReference>
<gene>
    <name evidence="4" type="primary">LOC106809538</name>
</gene>
<feature type="region of interest" description="Disordered" evidence="1">
    <location>
        <begin position="53"/>
        <end position="72"/>
    </location>
</feature>